<reference evidence="15 18" key="1">
    <citation type="journal article" date="2016" name="PLoS ONE">
        <title>Plasmid Characterization and Chromosome Analysis of Two netF+ Clostridium perfringens Isolates Associated with Foal and Canine Necrotizing Enteritis.</title>
        <authorList>
            <person name="Mehdizadeh Gohari I."/>
            <person name="Kropinski A.M."/>
            <person name="Weese S.J."/>
            <person name="Parreira V.R."/>
            <person name="Whitehead A.E."/>
            <person name="Boerlin P."/>
            <person name="Prescott J.F."/>
        </authorList>
    </citation>
    <scope>NUCLEOTIDE SEQUENCE [LARGE SCALE GENOMIC DNA]</scope>
    <source>
        <strain evidence="15 18">JP838</strain>
    </source>
</reference>
<feature type="coiled-coil region" evidence="13">
    <location>
        <begin position="53"/>
        <end position="94"/>
    </location>
</feature>
<dbReference type="SUPFAM" id="SSF58014">
    <property type="entry name" value="Coiled-coil domain of nucleotide exchange factor GrpE"/>
    <property type="match status" value="1"/>
</dbReference>
<keyword evidence="4 10" id="KW-0963">Cytoplasm</keyword>
<reference evidence="16 19" key="2">
    <citation type="submission" date="2016-01" db="EMBL/GenBank/DDBJ databases">
        <authorList>
            <person name="Oliw E.H."/>
        </authorList>
    </citation>
    <scope>NUCLEOTIDE SEQUENCE [LARGE SCALE GENOMIC DNA]</scope>
    <source>
        <strain evidence="16 19">MJR7757A</strain>
    </source>
</reference>
<evidence type="ECO:0000256" key="4">
    <source>
        <dbReference type="ARBA" id="ARBA00022490"/>
    </source>
</evidence>
<evidence type="ECO:0000313" key="15">
    <source>
        <dbReference type="EMBL" id="AMN36534.1"/>
    </source>
</evidence>
<organism evidence="16 19">
    <name type="scientific">Clostridium perfringens</name>
    <dbReference type="NCBI Taxonomy" id="1502"/>
    <lineage>
        <taxon>Bacteria</taxon>
        <taxon>Bacillati</taxon>
        <taxon>Bacillota</taxon>
        <taxon>Clostridia</taxon>
        <taxon>Eubacteriales</taxon>
        <taxon>Clostridiaceae</taxon>
        <taxon>Clostridium</taxon>
    </lineage>
</organism>
<name>A0A133N4T8_CLOPF</name>
<comment type="subunit">
    <text evidence="3 10">Homodimer.</text>
</comment>
<evidence type="ECO:0000256" key="6">
    <source>
        <dbReference type="ARBA" id="ARBA00023186"/>
    </source>
</evidence>
<dbReference type="Proteomes" id="UP000070646">
    <property type="component" value="Unassembled WGS sequence"/>
</dbReference>
<evidence type="ECO:0000256" key="10">
    <source>
        <dbReference type="HAMAP-Rule" id="MF_01151"/>
    </source>
</evidence>
<evidence type="ECO:0000256" key="3">
    <source>
        <dbReference type="ARBA" id="ARBA00011738"/>
    </source>
</evidence>
<dbReference type="InterPro" id="IPR000740">
    <property type="entry name" value="GrpE"/>
</dbReference>
<gene>
    <name evidence="10 17" type="primary">grpE</name>
    <name evidence="17" type="ORF">GNF77_00130</name>
    <name evidence="16" type="ORF">HMPREF3222_01770</name>
    <name evidence="15" type="ORF">JFP838_12410</name>
</gene>
<dbReference type="Gene3D" id="3.90.20.20">
    <property type="match status" value="1"/>
</dbReference>
<keyword evidence="5 10" id="KW-0346">Stress response</keyword>
<dbReference type="Gene3D" id="2.30.22.10">
    <property type="entry name" value="Head domain of nucleotide exchange factor GrpE"/>
    <property type="match status" value="1"/>
</dbReference>
<feature type="compositionally biased region" description="Basic and acidic residues" evidence="14">
    <location>
        <begin position="1"/>
        <end position="25"/>
    </location>
</feature>
<protein>
    <recommendedName>
        <fullName evidence="8 10">Protein GrpE</fullName>
    </recommendedName>
    <alternativeName>
        <fullName evidence="9 10">HSP-70 cofactor</fullName>
    </alternativeName>
</protein>
<evidence type="ECO:0000313" key="16">
    <source>
        <dbReference type="EMBL" id="KXA11302.1"/>
    </source>
</evidence>
<dbReference type="PANTHER" id="PTHR21237:SF23">
    <property type="entry name" value="GRPE PROTEIN HOMOLOG, MITOCHONDRIAL"/>
    <property type="match status" value="1"/>
</dbReference>
<dbReference type="GO" id="GO:0006457">
    <property type="term" value="P:protein folding"/>
    <property type="evidence" value="ECO:0007669"/>
    <property type="project" value="InterPro"/>
</dbReference>
<dbReference type="PANTHER" id="PTHR21237">
    <property type="entry name" value="GRPE PROTEIN"/>
    <property type="match status" value="1"/>
</dbReference>
<dbReference type="OrthoDB" id="9812586at2"/>
<dbReference type="AlphaFoldDB" id="A0A133N4T8"/>
<dbReference type="GO" id="GO:0042803">
    <property type="term" value="F:protein homodimerization activity"/>
    <property type="evidence" value="ECO:0007669"/>
    <property type="project" value="InterPro"/>
</dbReference>
<dbReference type="GO" id="GO:0000774">
    <property type="term" value="F:adenyl-nucleotide exchange factor activity"/>
    <property type="evidence" value="ECO:0007669"/>
    <property type="project" value="InterPro"/>
</dbReference>
<evidence type="ECO:0000256" key="2">
    <source>
        <dbReference type="ARBA" id="ARBA00009054"/>
    </source>
</evidence>
<dbReference type="GO" id="GO:0051087">
    <property type="term" value="F:protein-folding chaperone binding"/>
    <property type="evidence" value="ECO:0007669"/>
    <property type="project" value="InterPro"/>
</dbReference>
<evidence type="ECO:0000256" key="14">
    <source>
        <dbReference type="SAM" id="MobiDB-lite"/>
    </source>
</evidence>
<dbReference type="Pfam" id="PF01025">
    <property type="entry name" value="GrpE"/>
    <property type="match status" value="1"/>
</dbReference>
<dbReference type="PROSITE" id="PS01071">
    <property type="entry name" value="GRPE"/>
    <property type="match status" value="1"/>
</dbReference>
<evidence type="ECO:0000313" key="17">
    <source>
        <dbReference type="EMBL" id="MDZ5007322.1"/>
    </source>
</evidence>
<comment type="function">
    <text evidence="7 10 11">Participates actively in the response to hyperosmotic and heat shock by preventing the aggregation of stress-denatured proteins, in association with DnaK and GrpE. It is the nucleotide exchange factor for DnaK and may function as a thermosensor. Unfolded proteins bind initially to DnaJ; upon interaction with the DnaJ-bound protein, DnaK hydrolyzes its bound ATP, resulting in the formation of a stable complex. GrpE releases ADP from DnaK; ATP binding to DnaK triggers the release of the substrate protein, thus completing the reaction cycle. Several rounds of ATP-dependent interactions between DnaJ, DnaK and GrpE are required for fully efficient folding.</text>
</comment>
<dbReference type="InterPro" id="IPR009012">
    <property type="entry name" value="GrpE_head"/>
</dbReference>
<evidence type="ECO:0000256" key="8">
    <source>
        <dbReference type="ARBA" id="ARBA00072274"/>
    </source>
</evidence>
<dbReference type="HAMAP" id="MF_01151">
    <property type="entry name" value="GrpE"/>
    <property type="match status" value="1"/>
</dbReference>
<dbReference type="GO" id="GO:0051082">
    <property type="term" value="F:unfolded protein binding"/>
    <property type="evidence" value="ECO:0007669"/>
    <property type="project" value="TreeGrafter"/>
</dbReference>
<dbReference type="SUPFAM" id="SSF51064">
    <property type="entry name" value="Head domain of nucleotide exchange factor GrpE"/>
    <property type="match status" value="1"/>
</dbReference>
<evidence type="ECO:0000256" key="1">
    <source>
        <dbReference type="ARBA" id="ARBA00004496"/>
    </source>
</evidence>
<evidence type="ECO:0000256" key="13">
    <source>
        <dbReference type="SAM" id="Coils"/>
    </source>
</evidence>
<dbReference type="Proteomes" id="UP001292368">
    <property type="component" value="Unassembled WGS sequence"/>
</dbReference>
<dbReference type="PRINTS" id="PR00773">
    <property type="entry name" value="GRPEPROTEIN"/>
</dbReference>
<dbReference type="PATRIC" id="fig|1502.174.peg.1786"/>
<feature type="region of interest" description="Disordered" evidence="14">
    <location>
        <begin position="1"/>
        <end position="38"/>
    </location>
</feature>
<accession>A0A133N4T8</accession>
<evidence type="ECO:0000256" key="12">
    <source>
        <dbReference type="RuleBase" id="RU004478"/>
    </source>
</evidence>
<dbReference type="RefSeq" id="WP_060795900.1">
    <property type="nucleotide sequence ID" value="NZ_CABHIO010000001.1"/>
</dbReference>
<dbReference type="EMBL" id="CP010994">
    <property type="protein sequence ID" value="AMN36534.1"/>
    <property type="molecule type" value="Genomic_DNA"/>
</dbReference>
<evidence type="ECO:0000313" key="19">
    <source>
        <dbReference type="Proteomes" id="UP000070646"/>
    </source>
</evidence>
<feature type="compositionally biased region" description="Acidic residues" evidence="14">
    <location>
        <begin position="29"/>
        <end position="38"/>
    </location>
</feature>
<evidence type="ECO:0000256" key="9">
    <source>
        <dbReference type="ARBA" id="ARBA00076414"/>
    </source>
</evidence>
<dbReference type="GO" id="GO:0005737">
    <property type="term" value="C:cytoplasm"/>
    <property type="evidence" value="ECO:0007669"/>
    <property type="project" value="UniProtKB-SubCell"/>
</dbReference>
<evidence type="ECO:0000256" key="11">
    <source>
        <dbReference type="RuleBase" id="RU000639"/>
    </source>
</evidence>
<evidence type="ECO:0000256" key="5">
    <source>
        <dbReference type="ARBA" id="ARBA00023016"/>
    </source>
</evidence>
<evidence type="ECO:0000313" key="18">
    <source>
        <dbReference type="Proteomes" id="UP000070260"/>
    </source>
</evidence>
<dbReference type="FunFam" id="2.30.22.10:FF:000001">
    <property type="entry name" value="Protein GrpE"/>
    <property type="match status" value="1"/>
</dbReference>
<reference evidence="17" key="3">
    <citation type="submission" date="2019-11" db="EMBL/GenBank/DDBJ databases">
        <title>Characterization of Clostridium perfringens isolates from swine manure treated agricultural soils.</title>
        <authorList>
            <person name="Wushke S.T."/>
        </authorList>
    </citation>
    <scope>NUCLEOTIDE SEQUENCE</scope>
    <source>
        <strain evidence="17">V2</strain>
    </source>
</reference>
<keyword evidence="13" id="KW-0175">Coiled coil</keyword>
<dbReference type="NCBIfam" id="NF010738">
    <property type="entry name" value="PRK14140.1"/>
    <property type="match status" value="1"/>
</dbReference>
<dbReference type="InterPro" id="IPR013805">
    <property type="entry name" value="GrpE_CC"/>
</dbReference>
<dbReference type="CDD" id="cd00446">
    <property type="entry name" value="GrpE"/>
    <property type="match status" value="1"/>
</dbReference>
<proteinExistence type="inferred from homology"/>
<sequence length="208" mass="24233">MMDNKDFNEELKENIQEELDNETKAENPNIDEEVEEVSEDIKADEKVIDFEELKALKEENTMFKSKTKKLENELEALKDRLLRISAEYENYRKRTDKEKERIYTDACEDVLIKMLPVLDNLERALAVDGTVEDLKKGVEMTVRQFEDALEKLQVEEISTENGFDPELHQAMMVVEQEGAEPNQVAQVFQKGYKRGDKVIRHSMVTVTK</sequence>
<evidence type="ECO:0000256" key="7">
    <source>
        <dbReference type="ARBA" id="ARBA00053401"/>
    </source>
</evidence>
<comment type="subcellular location">
    <subcellularLocation>
        <location evidence="1 10">Cytoplasm</location>
    </subcellularLocation>
</comment>
<keyword evidence="6 10" id="KW-0143">Chaperone</keyword>
<dbReference type="EMBL" id="LRPU01000087">
    <property type="protein sequence ID" value="KXA11302.1"/>
    <property type="molecule type" value="Genomic_DNA"/>
</dbReference>
<comment type="similarity">
    <text evidence="2 10 12">Belongs to the GrpE family.</text>
</comment>
<dbReference type="EMBL" id="WNVM01000001">
    <property type="protein sequence ID" value="MDZ5007322.1"/>
    <property type="molecule type" value="Genomic_DNA"/>
</dbReference>
<dbReference type="NCBIfam" id="NF010757">
    <property type="entry name" value="PRK14160.1"/>
    <property type="match status" value="1"/>
</dbReference>
<dbReference type="Proteomes" id="UP000070260">
    <property type="component" value="Chromosome"/>
</dbReference>